<dbReference type="GO" id="GO:0002115">
    <property type="term" value="P:store-operated calcium entry"/>
    <property type="evidence" value="ECO:0007669"/>
    <property type="project" value="TreeGrafter"/>
</dbReference>
<evidence type="ECO:0000256" key="13">
    <source>
        <dbReference type="ARBA" id="ARBA00046288"/>
    </source>
</evidence>
<keyword evidence="5" id="KW-0479">Metal-binding</keyword>
<evidence type="ECO:0000256" key="9">
    <source>
        <dbReference type="ARBA" id="ARBA00023054"/>
    </source>
</evidence>
<evidence type="ECO:0000256" key="1">
    <source>
        <dbReference type="ARBA" id="ARBA00022448"/>
    </source>
</evidence>
<evidence type="ECO:0000313" key="19">
    <source>
        <dbReference type="Proteomes" id="UP000478052"/>
    </source>
</evidence>
<keyword evidence="3" id="KW-0109">Calcium transport</keyword>
<evidence type="ECO:0000256" key="2">
    <source>
        <dbReference type="ARBA" id="ARBA00022553"/>
    </source>
</evidence>
<protein>
    <submittedName>
        <fullName evidence="18">Stromal interaction molecule isoform X1</fullName>
    </submittedName>
</protein>
<feature type="region of interest" description="Disordered" evidence="15">
    <location>
        <begin position="638"/>
        <end position="660"/>
    </location>
</feature>
<keyword evidence="6 16" id="KW-0732">Signal</keyword>
<evidence type="ECO:0000256" key="5">
    <source>
        <dbReference type="ARBA" id="ARBA00022723"/>
    </source>
</evidence>
<dbReference type="OrthoDB" id="9986177at2759"/>
<dbReference type="InterPro" id="IPR013761">
    <property type="entry name" value="SAM/pointed_sf"/>
</dbReference>
<dbReference type="GO" id="GO:0005886">
    <property type="term" value="C:plasma membrane"/>
    <property type="evidence" value="ECO:0007669"/>
    <property type="project" value="TreeGrafter"/>
</dbReference>
<feature type="signal peptide" evidence="16">
    <location>
        <begin position="1"/>
        <end position="22"/>
    </location>
</feature>
<dbReference type="Pfam" id="PF25578">
    <property type="entry name" value="EF-hand_STIM1"/>
    <property type="match status" value="1"/>
</dbReference>
<dbReference type="GO" id="GO:0005509">
    <property type="term" value="F:calcium ion binding"/>
    <property type="evidence" value="ECO:0007669"/>
    <property type="project" value="TreeGrafter"/>
</dbReference>
<dbReference type="PROSITE" id="PS50105">
    <property type="entry name" value="SAM_DOMAIN"/>
    <property type="match status" value="1"/>
</dbReference>
<dbReference type="AlphaFoldDB" id="A0A6G0ZEW9"/>
<evidence type="ECO:0000256" key="11">
    <source>
        <dbReference type="ARBA" id="ARBA00023136"/>
    </source>
</evidence>
<proteinExistence type="predicted"/>
<evidence type="ECO:0000256" key="6">
    <source>
        <dbReference type="ARBA" id="ARBA00022729"/>
    </source>
</evidence>
<evidence type="ECO:0000256" key="14">
    <source>
        <dbReference type="SAM" id="Coils"/>
    </source>
</evidence>
<evidence type="ECO:0000256" key="8">
    <source>
        <dbReference type="ARBA" id="ARBA00022989"/>
    </source>
</evidence>
<evidence type="ECO:0000256" key="4">
    <source>
        <dbReference type="ARBA" id="ARBA00022692"/>
    </source>
</evidence>
<keyword evidence="2" id="KW-0597">Phosphoprotein</keyword>
<feature type="coiled-coil region" evidence="14">
    <location>
        <begin position="358"/>
        <end position="392"/>
    </location>
</feature>
<evidence type="ECO:0000256" key="10">
    <source>
        <dbReference type="ARBA" id="ARBA00023065"/>
    </source>
</evidence>
<dbReference type="FunFam" id="1.10.238.180:FF:000001">
    <property type="entry name" value="Stromal interaction molecule 1"/>
    <property type="match status" value="1"/>
</dbReference>
<dbReference type="GO" id="GO:0006874">
    <property type="term" value="P:intracellular calcium ion homeostasis"/>
    <property type="evidence" value="ECO:0007669"/>
    <property type="project" value="TreeGrafter"/>
</dbReference>
<organism evidence="18 19">
    <name type="scientific">Aphis craccivora</name>
    <name type="common">Cowpea aphid</name>
    <dbReference type="NCBI Taxonomy" id="307492"/>
    <lineage>
        <taxon>Eukaryota</taxon>
        <taxon>Metazoa</taxon>
        <taxon>Ecdysozoa</taxon>
        <taxon>Arthropoda</taxon>
        <taxon>Hexapoda</taxon>
        <taxon>Insecta</taxon>
        <taxon>Pterygota</taxon>
        <taxon>Neoptera</taxon>
        <taxon>Paraneoptera</taxon>
        <taxon>Hemiptera</taxon>
        <taxon>Sternorrhyncha</taxon>
        <taxon>Aphidomorpha</taxon>
        <taxon>Aphidoidea</taxon>
        <taxon>Aphididae</taxon>
        <taxon>Aphidini</taxon>
        <taxon>Aphis</taxon>
        <taxon>Aphis</taxon>
    </lineage>
</organism>
<dbReference type="Gene3D" id="1.10.238.180">
    <property type="match status" value="1"/>
</dbReference>
<keyword evidence="4" id="KW-0812">Transmembrane</keyword>
<keyword evidence="9 14" id="KW-0175">Coiled coil</keyword>
<dbReference type="FunFam" id="1.20.5.340:FF:000033">
    <property type="entry name" value="Stromal interaction molecule"/>
    <property type="match status" value="1"/>
</dbReference>
<reference evidence="18 19" key="1">
    <citation type="submission" date="2019-08" db="EMBL/GenBank/DDBJ databases">
        <title>Whole genome of Aphis craccivora.</title>
        <authorList>
            <person name="Voronova N.V."/>
            <person name="Shulinski R.S."/>
            <person name="Bandarenka Y.V."/>
            <person name="Zhorov D.G."/>
            <person name="Warner D."/>
        </authorList>
    </citation>
    <scope>NUCLEOTIDE SEQUENCE [LARGE SCALE GENOMIC DNA]</scope>
    <source>
        <strain evidence="18">180601</strain>
        <tissue evidence="18">Whole Body</tissue>
    </source>
</reference>
<dbReference type="InterPro" id="IPR001660">
    <property type="entry name" value="SAM"/>
</dbReference>
<accession>A0A6G0ZEW9</accession>
<feature type="domain" description="SAM" evidence="17">
    <location>
        <begin position="139"/>
        <end position="197"/>
    </location>
</feature>
<dbReference type="FunFam" id="1.10.150.50:FF:000009">
    <property type="entry name" value="Stromal interaction molecule 1"/>
    <property type="match status" value="1"/>
</dbReference>
<evidence type="ECO:0000313" key="18">
    <source>
        <dbReference type="EMBL" id="KAF0769289.1"/>
    </source>
</evidence>
<dbReference type="SMART" id="SM00454">
    <property type="entry name" value="SAM"/>
    <property type="match status" value="1"/>
</dbReference>
<dbReference type="GO" id="GO:0051049">
    <property type="term" value="P:regulation of transport"/>
    <property type="evidence" value="ECO:0007669"/>
    <property type="project" value="UniProtKB-ARBA"/>
</dbReference>
<keyword evidence="1" id="KW-0813">Transport</keyword>
<dbReference type="GO" id="GO:0005783">
    <property type="term" value="C:endoplasmic reticulum"/>
    <property type="evidence" value="ECO:0007669"/>
    <property type="project" value="TreeGrafter"/>
</dbReference>
<evidence type="ECO:0000256" key="16">
    <source>
        <dbReference type="SAM" id="SignalP"/>
    </source>
</evidence>
<keyword evidence="7" id="KW-0106">Calcium</keyword>
<dbReference type="Proteomes" id="UP000478052">
    <property type="component" value="Unassembled WGS sequence"/>
</dbReference>
<evidence type="ECO:0000256" key="3">
    <source>
        <dbReference type="ARBA" id="ARBA00022568"/>
    </source>
</evidence>
<dbReference type="FunFam" id="1.10.287.3550:FF:000002">
    <property type="entry name" value="Stromal interaction molecule homolog"/>
    <property type="match status" value="1"/>
</dbReference>
<dbReference type="SUPFAM" id="SSF47769">
    <property type="entry name" value="SAM/Pointed domain"/>
    <property type="match status" value="1"/>
</dbReference>
<dbReference type="Gene3D" id="1.20.5.340">
    <property type="match status" value="1"/>
</dbReference>
<dbReference type="PANTHER" id="PTHR15136:SF5">
    <property type="entry name" value="STROMAL INTERACTION MOLECULE HOMOLOG"/>
    <property type="match status" value="1"/>
</dbReference>
<feature type="coiled-coil region" evidence="14">
    <location>
        <begin position="250"/>
        <end position="277"/>
    </location>
</feature>
<dbReference type="CDD" id="cd09504">
    <property type="entry name" value="SAM_STIM-1_2-like"/>
    <property type="match status" value="1"/>
</dbReference>
<comment type="caution">
    <text evidence="18">The sequence shown here is derived from an EMBL/GenBank/DDBJ whole genome shotgun (WGS) entry which is preliminary data.</text>
</comment>
<dbReference type="Gene3D" id="1.10.150.50">
    <property type="entry name" value="Transcription Factor, Ets-1"/>
    <property type="match status" value="1"/>
</dbReference>
<dbReference type="GO" id="GO:0005246">
    <property type="term" value="F:calcium channel regulator activity"/>
    <property type="evidence" value="ECO:0007669"/>
    <property type="project" value="InterPro"/>
</dbReference>
<dbReference type="InterPro" id="IPR032393">
    <property type="entry name" value="SOAR_STIM1/2"/>
</dbReference>
<dbReference type="EMBL" id="VUJU01000619">
    <property type="protein sequence ID" value="KAF0769289.1"/>
    <property type="molecule type" value="Genomic_DNA"/>
</dbReference>
<feature type="chain" id="PRO_5026124916" evidence="16">
    <location>
        <begin position="23"/>
        <end position="660"/>
    </location>
</feature>
<feature type="compositionally biased region" description="Polar residues" evidence="15">
    <location>
        <begin position="503"/>
        <end position="515"/>
    </location>
</feature>
<keyword evidence="10" id="KW-0406">Ion transport</keyword>
<dbReference type="PANTHER" id="PTHR15136">
    <property type="entry name" value="STROMAL INTERACTION MOLECULE HOMOLOG"/>
    <property type="match status" value="1"/>
</dbReference>
<feature type="region of interest" description="Disordered" evidence="15">
    <location>
        <begin position="503"/>
        <end position="524"/>
    </location>
</feature>
<evidence type="ECO:0000256" key="15">
    <source>
        <dbReference type="SAM" id="MobiDB-lite"/>
    </source>
</evidence>
<sequence>MCSKSSLLLLLWSSAMLILVLPAFCDVLSESSFNSAKVRVTEPTDSGGVNDSCNDDIACLTMATQDRLGLDAIRSLHRQLDDDADGAIDLSESDDFLREELKYEKGAEKRQKAFHQNDDMYISVKDLWDAWVKSEVHNWTVEQTCDWLSTSVELPQYVPNFIQHRVTGAHLPRLAVTNMQILNNVLGIKDPIHKQKIALKAMDVVLFGPPKESVTHLKDLVLITLLLGALIGFWYVYNQNKSSTLHLKRMMRDMEGLQKAETAYEDLQKELEKAKQVQEYVITEKANLEKQLQEQQIKDENSSELKSSYSNLEISQLKTEIESLRGELARAEGELDDRCWTPPHGLQQWLQLTHEVENKSYIKKKLSAEKQLQQAREACEKLRKKRSSLVGAFVSTHGKSIDDVDRSIVEARTSLNEVTQELAERVHRWKQIEILCGFNIINNNGLSHLENMLYRNVVNGRNFSLRGRMSSQDDLEDDSSQYSVCVGPGTSYQDLGACENSVQWRDNGQDSSGSDQLECVDEEQQTHSSDTKPCFILGEDICDLKQPQQSVQTSDPKIKSPNIDSNQFISEQVVVPGTFRHSNSDSSIDPKHRKISRVSSRTDIVLVSPTPSEVSVKRIKRHKLFPIFLSAKSKAVKSYQNSENPNVNNDKAIKSSKQKS</sequence>
<dbReference type="Pfam" id="PF16533">
    <property type="entry name" value="SOAR"/>
    <property type="match status" value="1"/>
</dbReference>
<dbReference type="InterPro" id="IPR037608">
    <property type="entry name" value="STIM1/2"/>
</dbReference>
<feature type="compositionally biased region" description="Polar residues" evidence="15">
    <location>
        <begin position="638"/>
        <end position="649"/>
    </location>
</feature>
<evidence type="ECO:0000256" key="12">
    <source>
        <dbReference type="ARBA" id="ARBA00023180"/>
    </source>
</evidence>
<keyword evidence="19" id="KW-1185">Reference proteome</keyword>
<keyword evidence="11" id="KW-0472">Membrane</keyword>
<comment type="subcellular location">
    <subcellularLocation>
        <location evidence="13">Endomembrane system</location>
        <topology evidence="13">Single-pass type I membrane protein</topology>
    </subcellularLocation>
</comment>
<dbReference type="CDD" id="cd11722">
    <property type="entry name" value="SOAR"/>
    <property type="match status" value="1"/>
</dbReference>
<keyword evidence="12" id="KW-0325">Glycoprotein</keyword>
<evidence type="ECO:0000256" key="7">
    <source>
        <dbReference type="ARBA" id="ARBA00022837"/>
    </source>
</evidence>
<keyword evidence="8" id="KW-1133">Transmembrane helix</keyword>
<dbReference type="InterPro" id="IPR057835">
    <property type="entry name" value="EF-hand_STIM1/2"/>
</dbReference>
<evidence type="ECO:0000259" key="17">
    <source>
        <dbReference type="PROSITE" id="PS50105"/>
    </source>
</evidence>
<dbReference type="Pfam" id="PF07647">
    <property type="entry name" value="SAM_2"/>
    <property type="match status" value="1"/>
</dbReference>
<gene>
    <name evidence="18" type="ORF">FWK35_00001184</name>
</gene>
<dbReference type="Gene3D" id="1.10.287.3550">
    <property type="match status" value="1"/>
</dbReference>
<name>A0A6G0ZEW9_APHCR</name>